<dbReference type="AlphaFoldDB" id="A0AAN7AHP4"/>
<reference evidence="1" key="1">
    <citation type="journal article" date="2023" name="Mol. Phylogenet. Evol.">
        <title>Genome-scale phylogeny and comparative genomics of the fungal order Sordariales.</title>
        <authorList>
            <person name="Hensen N."/>
            <person name="Bonometti L."/>
            <person name="Westerberg I."/>
            <person name="Brannstrom I.O."/>
            <person name="Guillou S."/>
            <person name="Cros-Aarteil S."/>
            <person name="Calhoun S."/>
            <person name="Haridas S."/>
            <person name="Kuo A."/>
            <person name="Mondo S."/>
            <person name="Pangilinan J."/>
            <person name="Riley R."/>
            <person name="LaButti K."/>
            <person name="Andreopoulos B."/>
            <person name="Lipzen A."/>
            <person name="Chen C."/>
            <person name="Yan M."/>
            <person name="Daum C."/>
            <person name="Ng V."/>
            <person name="Clum A."/>
            <person name="Steindorff A."/>
            <person name="Ohm R.A."/>
            <person name="Martin F."/>
            <person name="Silar P."/>
            <person name="Natvig D.O."/>
            <person name="Lalanne C."/>
            <person name="Gautier V."/>
            <person name="Ament-Velasquez S.L."/>
            <person name="Kruys A."/>
            <person name="Hutchinson M.I."/>
            <person name="Powell A.J."/>
            <person name="Barry K."/>
            <person name="Miller A.N."/>
            <person name="Grigoriev I.V."/>
            <person name="Debuchy R."/>
            <person name="Gladieux P."/>
            <person name="Hiltunen Thoren M."/>
            <person name="Johannesson H."/>
        </authorList>
    </citation>
    <scope>NUCLEOTIDE SEQUENCE</scope>
    <source>
        <strain evidence="1">PSN309</strain>
    </source>
</reference>
<reference evidence="1" key="2">
    <citation type="submission" date="2023-05" db="EMBL/GenBank/DDBJ databases">
        <authorList>
            <consortium name="Lawrence Berkeley National Laboratory"/>
            <person name="Steindorff A."/>
            <person name="Hensen N."/>
            <person name="Bonometti L."/>
            <person name="Westerberg I."/>
            <person name="Brannstrom I.O."/>
            <person name="Guillou S."/>
            <person name="Cros-Aarteil S."/>
            <person name="Calhoun S."/>
            <person name="Haridas S."/>
            <person name="Kuo A."/>
            <person name="Mondo S."/>
            <person name="Pangilinan J."/>
            <person name="Riley R."/>
            <person name="Labutti K."/>
            <person name="Andreopoulos B."/>
            <person name="Lipzen A."/>
            <person name="Chen C."/>
            <person name="Yanf M."/>
            <person name="Daum C."/>
            <person name="Ng V."/>
            <person name="Clum A."/>
            <person name="Ohm R."/>
            <person name="Martin F."/>
            <person name="Silar P."/>
            <person name="Natvig D."/>
            <person name="Lalanne C."/>
            <person name="Gautier V."/>
            <person name="Ament-Velasquez S.L."/>
            <person name="Kruys A."/>
            <person name="Hutchinson M.I."/>
            <person name="Powell A.J."/>
            <person name="Barry K."/>
            <person name="Miller A.N."/>
            <person name="Grigoriev I.V."/>
            <person name="Debuchy R."/>
            <person name="Gladieux P."/>
            <person name="Thoren M.H."/>
            <person name="Johannesson H."/>
        </authorList>
    </citation>
    <scope>NUCLEOTIDE SEQUENCE</scope>
    <source>
        <strain evidence="1">PSN309</strain>
    </source>
</reference>
<evidence type="ECO:0000313" key="1">
    <source>
        <dbReference type="EMBL" id="KAK4189021.1"/>
    </source>
</evidence>
<dbReference type="Proteomes" id="UP001302126">
    <property type="component" value="Unassembled WGS sequence"/>
</dbReference>
<accession>A0AAN7AHP4</accession>
<proteinExistence type="predicted"/>
<evidence type="ECO:0000313" key="2">
    <source>
        <dbReference type="Proteomes" id="UP001302126"/>
    </source>
</evidence>
<protein>
    <submittedName>
        <fullName evidence="1">Uncharacterized protein</fullName>
    </submittedName>
</protein>
<organism evidence="1 2">
    <name type="scientific">Podospora australis</name>
    <dbReference type="NCBI Taxonomy" id="1536484"/>
    <lineage>
        <taxon>Eukaryota</taxon>
        <taxon>Fungi</taxon>
        <taxon>Dikarya</taxon>
        <taxon>Ascomycota</taxon>
        <taxon>Pezizomycotina</taxon>
        <taxon>Sordariomycetes</taxon>
        <taxon>Sordariomycetidae</taxon>
        <taxon>Sordariales</taxon>
        <taxon>Podosporaceae</taxon>
        <taxon>Podospora</taxon>
    </lineage>
</organism>
<sequence>MEHSQEFLDHCCTSSFGPAVWVPKTILRPPSGPAPKAVEVSVCGKVTMIVQIWDGRSVDGPELRVLCPPKPEFPIGGRRRKSEMMGEHNDHRKRGKEHTVISAVRCSRAELRHFHTMAAVDLMEILALKWVLPTGGFWWLAGLFKRGPAPKGREDEGVLPCCKKSTYGAVLGGGGAFNALLQGDGGEQPHNLWKNCNEKSGATRMSFPFPEPDNALAGLACTVGAS</sequence>
<keyword evidence="2" id="KW-1185">Reference proteome</keyword>
<comment type="caution">
    <text evidence="1">The sequence shown here is derived from an EMBL/GenBank/DDBJ whole genome shotgun (WGS) entry which is preliminary data.</text>
</comment>
<name>A0AAN7AHP4_9PEZI</name>
<gene>
    <name evidence="1" type="ORF">QBC35DRAFT_531169</name>
</gene>
<dbReference type="EMBL" id="MU864380">
    <property type="protein sequence ID" value="KAK4189021.1"/>
    <property type="molecule type" value="Genomic_DNA"/>
</dbReference>